<protein>
    <submittedName>
        <fullName evidence="9">Transmembrane protease serine 9-like</fullName>
    </submittedName>
</protein>
<dbReference type="InterPro" id="IPR018114">
    <property type="entry name" value="TRYPSIN_HIS"/>
</dbReference>
<dbReference type="KEGG" id="apln:108738568"/>
<keyword evidence="2 5" id="KW-0378">Hydrolase</keyword>
<dbReference type="Proteomes" id="UP000192223">
    <property type="component" value="Unplaced"/>
</dbReference>
<dbReference type="SUPFAM" id="SSF50494">
    <property type="entry name" value="Trypsin-like serine proteases"/>
    <property type="match status" value="3"/>
</dbReference>
<dbReference type="RefSeq" id="XP_025833999.1">
    <property type="nucleotide sequence ID" value="XM_025978214.1"/>
</dbReference>
<dbReference type="OrthoDB" id="546450at2759"/>
<evidence type="ECO:0000256" key="5">
    <source>
        <dbReference type="RuleBase" id="RU363034"/>
    </source>
</evidence>
<evidence type="ECO:0000313" key="9">
    <source>
        <dbReference type="RefSeq" id="XP_025833999.1"/>
    </source>
</evidence>
<dbReference type="PRINTS" id="PR00722">
    <property type="entry name" value="CHYMOTRYPSIN"/>
</dbReference>
<feature type="transmembrane region" description="Helical" evidence="6">
    <location>
        <begin position="289"/>
        <end position="308"/>
    </location>
</feature>
<dbReference type="InterPro" id="IPR001254">
    <property type="entry name" value="Trypsin_dom"/>
</dbReference>
<feature type="domain" description="Peptidase S1" evidence="7">
    <location>
        <begin position="63"/>
        <end position="246"/>
    </location>
</feature>
<reference evidence="9" key="1">
    <citation type="submission" date="2025-08" db="UniProtKB">
        <authorList>
            <consortium name="RefSeq"/>
        </authorList>
    </citation>
    <scope>IDENTIFICATION</scope>
    <source>
        <tissue evidence="9">Entire body</tissue>
    </source>
</reference>
<dbReference type="FunFam" id="2.40.10.10:FF:000006">
    <property type="entry name" value="Serine proteinase stubble"/>
    <property type="match status" value="2"/>
</dbReference>
<dbReference type="GO" id="GO:0006508">
    <property type="term" value="P:proteolysis"/>
    <property type="evidence" value="ECO:0007669"/>
    <property type="project" value="UniProtKB-KW"/>
</dbReference>
<dbReference type="PANTHER" id="PTHR24252:SF7">
    <property type="entry name" value="HYALIN"/>
    <property type="match status" value="1"/>
</dbReference>
<keyword evidence="1 5" id="KW-0645">Protease</keyword>
<dbReference type="PROSITE" id="PS00134">
    <property type="entry name" value="TRYPSIN_HIS"/>
    <property type="match status" value="2"/>
</dbReference>
<evidence type="ECO:0000256" key="1">
    <source>
        <dbReference type="ARBA" id="ARBA00022670"/>
    </source>
</evidence>
<keyword evidence="6" id="KW-1133">Transmembrane helix</keyword>
<evidence type="ECO:0000256" key="2">
    <source>
        <dbReference type="ARBA" id="ARBA00022801"/>
    </source>
</evidence>
<dbReference type="PROSITE" id="PS00135">
    <property type="entry name" value="TRYPSIN_SER"/>
    <property type="match status" value="2"/>
</dbReference>
<dbReference type="Pfam" id="PF00089">
    <property type="entry name" value="Trypsin"/>
    <property type="match status" value="3"/>
</dbReference>
<gene>
    <name evidence="9" type="primary">LOC108738568</name>
</gene>
<keyword evidence="8" id="KW-1185">Reference proteome</keyword>
<dbReference type="Gene3D" id="2.40.10.10">
    <property type="entry name" value="Trypsin-like serine proteases"/>
    <property type="match status" value="3"/>
</dbReference>
<evidence type="ECO:0000256" key="3">
    <source>
        <dbReference type="ARBA" id="ARBA00022825"/>
    </source>
</evidence>
<proteinExistence type="predicted"/>
<evidence type="ECO:0000313" key="8">
    <source>
        <dbReference type="Proteomes" id="UP000192223"/>
    </source>
</evidence>
<feature type="domain" description="Peptidase S1" evidence="7">
    <location>
        <begin position="645"/>
        <end position="875"/>
    </location>
</feature>
<dbReference type="PROSITE" id="PS50240">
    <property type="entry name" value="TRYPSIN_DOM"/>
    <property type="match status" value="3"/>
</dbReference>
<evidence type="ECO:0000256" key="6">
    <source>
        <dbReference type="SAM" id="Phobius"/>
    </source>
</evidence>
<dbReference type="GO" id="GO:0004252">
    <property type="term" value="F:serine-type endopeptidase activity"/>
    <property type="evidence" value="ECO:0007669"/>
    <property type="project" value="InterPro"/>
</dbReference>
<feature type="domain" description="Peptidase S1" evidence="7">
    <location>
        <begin position="343"/>
        <end position="578"/>
    </location>
</feature>
<dbReference type="CDD" id="cd00190">
    <property type="entry name" value="Tryp_SPc"/>
    <property type="match status" value="3"/>
</dbReference>
<dbReference type="InterPro" id="IPR033116">
    <property type="entry name" value="TRYPSIN_SER"/>
</dbReference>
<dbReference type="GeneID" id="108738568"/>
<accession>A0A7F5RDE1</accession>
<dbReference type="InterPro" id="IPR001314">
    <property type="entry name" value="Peptidase_S1A"/>
</dbReference>
<sequence>MPVVREVKIAIIAAVVFSHVICSTVFGAPNAKKMPRSRFPSNFINTDDECNCECGMASRHLRVVGGNDTEKHEFPWIVGLLLDGDFICGGTLITRRHIVTAAHCIEGFDKNQVSVVFGDHDREDVNRFSTTVIRGIERSVIHDDFNAFNYNNDIAILELDDPVNFDYKIQPACLPDSEFSDYVGKYAVVAGWGRLKEKSETSAVLQKVVVPIWSKEDCSGSGYGEFRITDNMFCAGYPEGSKDACEVSNIDQKKWTDRYTSYLIRVPVFIRTKTKKKYRKMPVVREVKIAIIAAVVFSHVICSTVFGAPNAKKMPRSRFPSNFINTDDECNCECGMASRHLRVVGGNDTEKHEFPWIVGLLLDGDFICGGTLITRRHIVTAAHCIEGFDKNQVSVVFGDHDREDVNRFSTTVIRGIERSVIHDDFNAFNYNNDIAILELDDPVNFDYKIQPACLPDSEFSDYVGKYAVVAGWGRLKEKSETSAVLQKVVVPIWSKEDCSGSGYGEFRITDNMFCAGYPEGSKDACEGDSGGPLNMKNSKGTTEIIGIVSWGRGCARPNLPGIYTKITNYMSWIHEAIEGECLCSARINPRIASKAPRGKFLFNELGTIVNFLTGNTNDVDDEEYDTNKVRNCTCECGLANHENRIVGGMPSGVNRYPWIARLVYEGHFHCGGSLLTEDFVLTAAHCVRRVKRSNLRVILGDHDQSTTDEAPAKMRAVASIIKHYNFDSNSYNHDIALLKLRKKVKFSENIRPICLTSSDEDPAGKMGTVVGWGRTMEGGMIPNVVQEVQVPIFTLAQCRAMKYRASRITSYMLCAGKGSQDSCQGDSGGPLVVSNGNKYEIVGIVSWGVGCGRPGYPGVYTRVSRYLNWIETNLDGSCLCS</sequence>
<dbReference type="FunFam" id="2.40.10.10:FF:000068">
    <property type="entry name" value="transmembrane protease serine 2"/>
    <property type="match status" value="1"/>
</dbReference>
<keyword evidence="3 5" id="KW-0720">Serine protease</keyword>
<keyword evidence="6" id="KW-0812">Transmembrane</keyword>
<dbReference type="SMART" id="SM00020">
    <property type="entry name" value="Tryp_SPc"/>
    <property type="match status" value="3"/>
</dbReference>
<organism evidence="8 9">
    <name type="scientific">Agrilus planipennis</name>
    <name type="common">Emerald ash borer</name>
    <name type="synonym">Agrilus marcopoli</name>
    <dbReference type="NCBI Taxonomy" id="224129"/>
    <lineage>
        <taxon>Eukaryota</taxon>
        <taxon>Metazoa</taxon>
        <taxon>Ecdysozoa</taxon>
        <taxon>Arthropoda</taxon>
        <taxon>Hexapoda</taxon>
        <taxon>Insecta</taxon>
        <taxon>Pterygota</taxon>
        <taxon>Neoptera</taxon>
        <taxon>Endopterygota</taxon>
        <taxon>Coleoptera</taxon>
        <taxon>Polyphaga</taxon>
        <taxon>Elateriformia</taxon>
        <taxon>Buprestoidea</taxon>
        <taxon>Buprestidae</taxon>
        <taxon>Agrilinae</taxon>
        <taxon>Agrilus</taxon>
    </lineage>
</organism>
<dbReference type="InterPro" id="IPR043504">
    <property type="entry name" value="Peptidase_S1_PA_chymotrypsin"/>
</dbReference>
<dbReference type="InParanoid" id="A0A7F5RDE1"/>
<dbReference type="PANTHER" id="PTHR24252">
    <property type="entry name" value="ACROSIN-RELATED"/>
    <property type="match status" value="1"/>
</dbReference>
<keyword evidence="6" id="KW-0472">Membrane</keyword>
<dbReference type="AlphaFoldDB" id="A0A7F5RDE1"/>
<evidence type="ECO:0000256" key="4">
    <source>
        <dbReference type="ARBA" id="ARBA00023157"/>
    </source>
</evidence>
<dbReference type="InterPro" id="IPR009003">
    <property type="entry name" value="Peptidase_S1_PA"/>
</dbReference>
<evidence type="ECO:0000259" key="7">
    <source>
        <dbReference type="PROSITE" id="PS50240"/>
    </source>
</evidence>
<name>A0A7F5RDE1_AGRPL</name>
<keyword evidence="4" id="KW-1015">Disulfide bond</keyword>